<dbReference type="InterPro" id="IPR002372">
    <property type="entry name" value="PQQ_rpt_dom"/>
</dbReference>
<sequence>HIFITLGWQAPVSMLDAATGRTLATFEGTERTEEILHSNGMLYLIIKTTPKGRYGTSFVAAVDPSSGQTLWKSEPGGIQPRMFAVRGEHVYYQTKEAMFCLDRQSGEEKWRRTLVEKWHYTGKHSIDYYWGESGMMATDRAVYLFRNGSLIALNPDSGQVLWRGKAARSGGGMPPFFFEIDGFLWGSSGPREGFKGLDVETGKVGKTLNLGSTISEGHHLRCFPAKATPRFLIWPYRGTEFLAINDKEHSRHDWVRGSCRFGLMPANGMLYVPPHQCSCYSGVLLNGFMALAPARNAKPVSAQPQLEKGPAFKSAAAGKVNDEDWPCYRRSNLRLGSTGALVEPKPEIEWTTKLDGRLSPPVVAAGHVYVVQTEQGIVNALDAETGKAQWRFITGYRIDSPPTVLDGQVLFGCNDGYVYCLRASDGELAWRLRAAPYERRIIVDDQLESPWPVGGSVLTVNGLAYVIAGRSSFLDGGLFLYALDPATGNVKHSYNFDGPHYEEGEKAGRGYEMEGSLSDLLSTDGKKIYLFANAFSLDLKREAYKPDRNGLIPQGLHVITTGGFVDDHAWNRNSWQYTKRWPGFYVANQSPKAGQLLVVDEKTTYAIKQYTTRNLLSPMFFPQTKGYLLFADDNDNEPILYG</sequence>
<name>A0A0F9EDP1_9ZZZZ</name>
<dbReference type="AlphaFoldDB" id="A0A0F9EDP1"/>
<evidence type="ECO:0000259" key="1">
    <source>
        <dbReference type="Pfam" id="PF13360"/>
    </source>
</evidence>
<dbReference type="InterPro" id="IPR018391">
    <property type="entry name" value="PQQ_b-propeller_rpt"/>
</dbReference>
<dbReference type="Gene3D" id="2.130.10.10">
    <property type="entry name" value="YVTN repeat-like/Quinoprotein amine dehydrogenase"/>
    <property type="match status" value="2"/>
</dbReference>
<dbReference type="SMART" id="SM00564">
    <property type="entry name" value="PQQ"/>
    <property type="match status" value="5"/>
</dbReference>
<proteinExistence type="predicted"/>
<dbReference type="SUPFAM" id="SSF50998">
    <property type="entry name" value="Quinoprotein alcohol dehydrogenase-like"/>
    <property type="match status" value="2"/>
</dbReference>
<gene>
    <name evidence="2" type="ORF">LCGC14_2166110</name>
</gene>
<dbReference type="InterPro" id="IPR015943">
    <property type="entry name" value="WD40/YVTN_repeat-like_dom_sf"/>
</dbReference>
<dbReference type="PANTHER" id="PTHR34512:SF30">
    <property type="entry name" value="OUTER MEMBRANE PROTEIN ASSEMBLY FACTOR BAMB"/>
    <property type="match status" value="1"/>
</dbReference>
<organism evidence="2">
    <name type="scientific">marine sediment metagenome</name>
    <dbReference type="NCBI Taxonomy" id="412755"/>
    <lineage>
        <taxon>unclassified sequences</taxon>
        <taxon>metagenomes</taxon>
        <taxon>ecological metagenomes</taxon>
    </lineage>
</organism>
<protein>
    <recommendedName>
        <fullName evidence="1">Pyrrolo-quinoline quinone repeat domain-containing protein</fullName>
    </recommendedName>
</protein>
<accession>A0A0F9EDP1</accession>
<feature type="domain" description="Pyrrolo-quinoline quinone repeat" evidence="1">
    <location>
        <begin position="59"/>
        <end position="166"/>
    </location>
</feature>
<feature type="non-terminal residue" evidence="2">
    <location>
        <position position="642"/>
    </location>
</feature>
<feature type="domain" description="Pyrrolo-quinoline quinone repeat" evidence="1">
    <location>
        <begin position="350"/>
        <end position="501"/>
    </location>
</feature>
<dbReference type="Pfam" id="PF13360">
    <property type="entry name" value="PQQ_2"/>
    <property type="match status" value="2"/>
</dbReference>
<reference evidence="2" key="1">
    <citation type="journal article" date="2015" name="Nature">
        <title>Complex archaea that bridge the gap between prokaryotes and eukaryotes.</title>
        <authorList>
            <person name="Spang A."/>
            <person name="Saw J.H."/>
            <person name="Jorgensen S.L."/>
            <person name="Zaremba-Niedzwiedzka K."/>
            <person name="Martijn J."/>
            <person name="Lind A.E."/>
            <person name="van Eijk R."/>
            <person name="Schleper C."/>
            <person name="Guy L."/>
            <person name="Ettema T.J."/>
        </authorList>
    </citation>
    <scope>NUCLEOTIDE SEQUENCE</scope>
</reference>
<feature type="non-terminal residue" evidence="2">
    <location>
        <position position="1"/>
    </location>
</feature>
<comment type="caution">
    <text evidence="2">The sequence shown here is derived from an EMBL/GenBank/DDBJ whole genome shotgun (WGS) entry which is preliminary data.</text>
</comment>
<evidence type="ECO:0000313" key="2">
    <source>
        <dbReference type="EMBL" id="KKL64331.1"/>
    </source>
</evidence>
<dbReference type="EMBL" id="LAZR01027880">
    <property type="protein sequence ID" value="KKL64331.1"/>
    <property type="molecule type" value="Genomic_DNA"/>
</dbReference>
<dbReference type="InterPro" id="IPR011047">
    <property type="entry name" value="Quinoprotein_ADH-like_sf"/>
</dbReference>
<dbReference type="PANTHER" id="PTHR34512">
    <property type="entry name" value="CELL SURFACE PROTEIN"/>
    <property type="match status" value="1"/>
</dbReference>